<dbReference type="EMBL" id="JBEZFP010000051">
    <property type="protein sequence ID" value="MEU8135821.1"/>
    <property type="molecule type" value="Genomic_DNA"/>
</dbReference>
<reference evidence="1 2" key="1">
    <citation type="submission" date="2024-06" db="EMBL/GenBank/DDBJ databases">
        <title>The Natural Products Discovery Center: Release of the First 8490 Sequenced Strains for Exploring Actinobacteria Biosynthetic Diversity.</title>
        <authorList>
            <person name="Kalkreuter E."/>
            <person name="Kautsar S.A."/>
            <person name="Yang D."/>
            <person name="Bader C.D."/>
            <person name="Teijaro C.N."/>
            <person name="Fluegel L."/>
            <person name="Davis C.M."/>
            <person name="Simpson J.R."/>
            <person name="Lauterbach L."/>
            <person name="Steele A.D."/>
            <person name="Gui C."/>
            <person name="Meng S."/>
            <person name="Li G."/>
            <person name="Viehrig K."/>
            <person name="Ye F."/>
            <person name="Su P."/>
            <person name="Kiefer A.F."/>
            <person name="Nichols A."/>
            <person name="Cepeda A.J."/>
            <person name="Yan W."/>
            <person name="Fan B."/>
            <person name="Jiang Y."/>
            <person name="Adhikari A."/>
            <person name="Zheng C.-J."/>
            <person name="Schuster L."/>
            <person name="Cowan T.M."/>
            <person name="Smanski M.J."/>
            <person name="Chevrette M.G."/>
            <person name="De Carvalho L.P.S."/>
            <person name="Shen B."/>
        </authorList>
    </citation>
    <scope>NUCLEOTIDE SEQUENCE [LARGE SCALE GENOMIC DNA]</scope>
    <source>
        <strain evidence="1 2">NPDC048946</strain>
    </source>
</reference>
<dbReference type="RefSeq" id="WP_358355868.1">
    <property type="nucleotide sequence ID" value="NZ_JBEZFP010000051.1"/>
</dbReference>
<accession>A0ABV3DJ98</accession>
<dbReference type="Proteomes" id="UP001551482">
    <property type="component" value="Unassembled WGS sequence"/>
</dbReference>
<keyword evidence="2" id="KW-1185">Reference proteome</keyword>
<evidence type="ECO:0000313" key="1">
    <source>
        <dbReference type="EMBL" id="MEU8135821.1"/>
    </source>
</evidence>
<evidence type="ECO:0000313" key="2">
    <source>
        <dbReference type="Proteomes" id="UP001551482"/>
    </source>
</evidence>
<sequence>MLYFVPAVDLADDAWIDGFLFHHTRRHVPDALETRIRDVLAAGGRMTALRELRRLAPAFDLERARGYVDALENRAAPPRVLPPPSIQVGQLDPPTAGLNEYAHMWTTDRDQWYLSTLPGHVAIPIHRVHRGAEESALVICDDRLAAAVVAHMAEAGVEMVARALVPPNPAQ</sequence>
<protein>
    <submittedName>
        <fullName evidence="1">Uncharacterized protein</fullName>
    </submittedName>
</protein>
<gene>
    <name evidence="1" type="ORF">AB0C36_20165</name>
</gene>
<comment type="caution">
    <text evidence="1">The sequence shown here is derived from an EMBL/GenBank/DDBJ whole genome shotgun (WGS) entry which is preliminary data.</text>
</comment>
<proteinExistence type="predicted"/>
<name>A0ABV3DJ98_9ACTN</name>
<organism evidence="1 2">
    <name type="scientific">Streptodolium elevatio</name>
    <dbReference type="NCBI Taxonomy" id="3157996"/>
    <lineage>
        <taxon>Bacteria</taxon>
        <taxon>Bacillati</taxon>
        <taxon>Actinomycetota</taxon>
        <taxon>Actinomycetes</taxon>
        <taxon>Kitasatosporales</taxon>
        <taxon>Streptomycetaceae</taxon>
        <taxon>Streptodolium</taxon>
    </lineage>
</organism>